<dbReference type="Proteomes" id="UP000284243">
    <property type="component" value="Unassembled WGS sequence"/>
</dbReference>
<evidence type="ECO:0000313" key="7">
    <source>
        <dbReference type="Proteomes" id="UP000284243"/>
    </source>
</evidence>
<dbReference type="GO" id="GO:0006310">
    <property type="term" value="P:DNA recombination"/>
    <property type="evidence" value="ECO:0007669"/>
    <property type="project" value="UniProtKB-KW"/>
</dbReference>
<gene>
    <name evidence="6" type="ORF">DWW57_15715</name>
</gene>
<proteinExistence type="inferred from homology"/>
<protein>
    <submittedName>
        <fullName evidence="6">DNA recombination protein RmuC</fullName>
    </submittedName>
</protein>
<dbReference type="Pfam" id="PF02646">
    <property type="entry name" value="RmuC"/>
    <property type="match status" value="1"/>
</dbReference>
<evidence type="ECO:0000313" key="6">
    <source>
        <dbReference type="EMBL" id="RGU54522.1"/>
    </source>
</evidence>
<feature type="coiled-coil region" evidence="5">
    <location>
        <begin position="145"/>
        <end position="172"/>
    </location>
</feature>
<comment type="function">
    <text evidence="1">Involved in DNA recombination.</text>
</comment>
<keyword evidence="3 5" id="KW-0175">Coiled coil</keyword>
<dbReference type="PANTHER" id="PTHR30563:SF0">
    <property type="entry name" value="DNA RECOMBINATION PROTEIN RMUC"/>
    <property type="match status" value="1"/>
</dbReference>
<dbReference type="AlphaFoldDB" id="A0A412TL68"/>
<reference evidence="6 7" key="1">
    <citation type="submission" date="2018-08" db="EMBL/GenBank/DDBJ databases">
        <title>A genome reference for cultivated species of the human gut microbiota.</title>
        <authorList>
            <person name="Zou Y."/>
            <person name="Xue W."/>
            <person name="Luo G."/>
        </authorList>
    </citation>
    <scope>NUCLEOTIDE SEQUENCE [LARGE SCALE GENOMIC DNA]</scope>
    <source>
        <strain evidence="6 7">AF16-14</strain>
    </source>
</reference>
<comment type="similarity">
    <text evidence="2">Belongs to the RmuC family.</text>
</comment>
<dbReference type="EMBL" id="QRYC01000029">
    <property type="protein sequence ID" value="RGU54522.1"/>
    <property type="molecule type" value="Genomic_DNA"/>
</dbReference>
<evidence type="ECO:0000256" key="1">
    <source>
        <dbReference type="ARBA" id="ARBA00003416"/>
    </source>
</evidence>
<feature type="coiled-coil region" evidence="5">
    <location>
        <begin position="26"/>
        <end position="81"/>
    </location>
</feature>
<dbReference type="RefSeq" id="WP_022160740.1">
    <property type="nucleotide sequence ID" value="NZ_JADNDE010000129.1"/>
</dbReference>
<name>A0A412TL68_9BACT</name>
<accession>A0A412TL68</accession>
<evidence type="ECO:0000256" key="5">
    <source>
        <dbReference type="SAM" id="Coils"/>
    </source>
</evidence>
<dbReference type="PANTHER" id="PTHR30563">
    <property type="entry name" value="DNA RECOMBINATION PROTEIN RMUC"/>
    <property type="match status" value="1"/>
</dbReference>
<evidence type="ECO:0000256" key="4">
    <source>
        <dbReference type="ARBA" id="ARBA00023172"/>
    </source>
</evidence>
<sequence>MEVLLYFLTGAGIGGLLTYLSTRIGRKGMEVNLRILQEKAKAWEEKEQRWQEEKMALIRDNERLKENLRQTEEKWRGQKEEILQIAALQKEQFQNLANDILEDKSRRFTEANRENIERILGPLNKDIQEFRKKVEESYSKETVERTVLERKIAELVQLNNRIREDAVNLTNALKGNTKTQGDWGEMILERILENSGLTKGREYFIQETLKDESDRVIRTENGNTMRPDVIVVYPDNRKVIIDSKVSLTAYVDYCNAETETEREVALKAHLLSVRKHIDELSARNYCDWCDGALDFVMLFIPNESSYVLAMQSEPTLWHEAYRKRVLLLSPSNLIVSLKLTADLWSREYQNRHAQEIAERGAKLYDKCVAFLESLTAIGDNIQRTEESYRQALNRLKEGNGNLISQTLKLKELGVKSRRGDKEIPEELIR</sequence>
<evidence type="ECO:0000256" key="2">
    <source>
        <dbReference type="ARBA" id="ARBA00009840"/>
    </source>
</evidence>
<evidence type="ECO:0000256" key="3">
    <source>
        <dbReference type="ARBA" id="ARBA00023054"/>
    </source>
</evidence>
<comment type="caution">
    <text evidence="6">The sequence shown here is derived from an EMBL/GenBank/DDBJ whole genome shotgun (WGS) entry which is preliminary data.</text>
</comment>
<organism evidence="6 7">
    <name type="scientific">Odoribacter splanchnicus</name>
    <dbReference type="NCBI Taxonomy" id="28118"/>
    <lineage>
        <taxon>Bacteria</taxon>
        <taxon>Pseudomonadati</taxon>
        <taxon>Bacteroidota</taxon>
        <taxon>Bacteroidia</taxon>
        <taxon>Bacteroidales</taxon>
        <taxon>Odoribacteraceae</taxon>
        <taxon>Odoribacter</taxon>
    </lineage>
</organism>
<dbReference type="InterPro" id="IPR003798">
    <property type="entry name" value="DNA_recombination_RmuC"/>
</dbReference>
<keyword evidence="4" id="KW-0233">DNA recombination</keyword>